<dbReference type="InterPro" id="IPR050684">
    <property type="entry name" value="HTH-Siroheme_Decarb"/>
</dbReference>
<dbReference type="Gene3D" id="3.30.70.3460">
    <property type="match status" value="1"/>
</dbReference>
<feature type="domain" description="Siroheme decarboxylase AsnC-like ligand binding" evidence="6">
    <location>
        <begin position="81"/>
        <end position="166"/>
    </location>
</feature>
<evidence type="ECO:0000256" key="1">
    <source>
        <dbReference type="ARBA" id="ARBA00023239"/>
    </source>
</evidence>
<dbReference type="Pfam" id="PF17805">
    <property type="entry name" value="AsnC_trans_reg2"/>
    <property type="match status" value="1"/>
</dbReference>
<sequence>MRKVLHPGSTGGIDPPMAIQFTETEEKILALAGTDLPDTAQPFKSIAEEVGTTEQEVINLLADLKERKIIRRFGATLRHQKAGYGHNAMVAWRVPPERSEEVGELFAARPEISHCYIRRTYPEWTYNFYTMIHGERPGHAEEVVAELEAAVGIDDNCVLRSLKELKKTSMVYFK</sequence>
<name>A0ABN6EUL9_9BACT</name>
<dbReference type="InterPro" id="IPR053953">
    <property type="entry name" value="NirdL-like_HTH"/>
</dbReference>
<evidence type="ECO:0000313" key="8">
    <source>
        <dbReference type="EMBL" id="BCS88558.1"/>
    </source>
</evidence>
<comment type="similarity">
    <text evidence="3">Belongs to the Ahb/Nir family.</text>
</comment>
<reference evidence="8" key="1">
    <citation type="journal article" date="2022" name="Arch. Microbiol.">
        <title>Pseudodesulfovibrio sediminis sp. nov., a mesophilic and neutrophilic sulfate-reducing bacterium isolated from sediment of a brackish lake.</title>
        <authorList>
            <person name="Takahashi A."/>
            <person name="Kojima H."/>
            <person name="Watanabe M."/>
            <person name="Fukui M."/>
        </authorList>
    </citation>
    <scope>NUCLEOTIDE SEQUENCE</scope>
    <source>
        <strain evidence="8">SF6</strain>
    </source>
</reference>
<proteinExistence type="inferred from homology"/>
<evidence type="ECO:0000256" key="3">
    <source>
        <dbReference type="ARBA" id="ARBA00023457"/>
    </source>
</evidence>
<dbReference type="Proteomes" id="UP001053296">
    <property type="component" value="Chromosome"/>
</dbReference>
<organism evidence="8 9">
    <name type="scientific">Pseudodesulfovibrio sediminis</name>
    <dbReference type="NCBI Taxonomy" id="2810563"/>
    <lineage>
        <taxon>Bacteria</taxon>
        <taxon>Pseudomonadati</taxon>
        <taxon>Thermodesulfobacteriota</taxon>
        <taxon>Desulfovibrionia</taxon>
        <taxon>Desulfovibrionales</taxon>
        <taxon>Desulfovibrionaceae</taxon>
    </lineage>
</organism>
<dbReference type="PANTHER" id="PTHR43413:SF1">
    <property type="entry name" value="SIROHEME DECARBOXYLASE NIRL SUBUNIT"/>
    <property type="match status" value="1"/>
</dbReference>
<evidence type="ECO:0000259" key="6">
    <source>
        <dbReference type="Pfam" id="PF17805"/>
    </source>
</evidence>
<comment type="catalytic activity">
    <reaction evidence="5">
        <text>siroheme + 2 H(+) = 12,18-didecarboxysiroheme + 2 CO2</text>
        <dbReference type="Rhea" id="RHEA:19093"/>
        <dbReference type="ChEBI" id="CHEBI:15378"/>
        <dbReference type="ChEBI" id="CHEBI:16526"/>
        <dbReference type="ChEBI" id="CHEBI:60052"/>
        <dbReference type="ChEBI" id="CHEBI:140497"/>
        <dbReference type="EC" id="4.1.1.111"/>
    </reaction>
</comment>
<evidence type="ECO:0000313" key="9">
    <source>
        <dbReference type="Proteomes" id="UP001053296"/>
    </source>
</evidence>
<evidence type="ECO:0000256" key="4">
    <source>
        <dbReference type="ARBA" id="ARBA00023471"/>
    </source>
</evidence>
<dbReference type="Pfam" id="PF22451">
    <property type="entry name" value="NirdL-like_HTH"/>
    <property type="match status" value="1"/>
</dbReference>
<protein>
    <recommendedName>
        <fullName evidence="4">siroheme decarboxylase</fullName>
        <ecNumber evidence="4">4.1.1.111</ecNumber>
    </recommendedName>
</protein>
<keyword evidence="1" id="KW-0456">Lyase</keyword>
<dbReference type="EC" id="4.1.1.111" evidence="4"/>
<feature type="domain" description="Siroheme decarboxylase NirL-like HTH" evidence="7">
    <location>
        <begin position="25"/>
        <end position="71"/>
    </location>
</feature>
<dbReference type="EMBL" id="AP024485">
    <property type="protein sequence ID" value="BCS88558.1"/>
    <property type="molecule type" value="Genomic_DNA"/>
</dbReference>
<dbReference type="PANTHER" id="PTHR43413">
    <property type="entry name" value="TRANSCRIPTIONAL REGULATOR, ASNC FAMILY"/>
    <property type="match status" value="1"/>
</dbReference>
<comment type="pathway">
    <text evidence="2">Porphyrin-containing compound metabolism.</text>
</comment>
<accession>A0ABN6EUL9</accession>
<evidence type="ECO:0000259" key="7">
    <source>
        <dbReference type="Pfam" id="PF22451"/>
    </source>
</evidence>
<evidence type="ECO:0000256" key="2">
    <source>
        <dbReference type="ARBA" id="ARBA00023444"/>
    </source>
</evidence>
<dbReference type="InterPro" id="IPR040523">
    <property type="entry name" value="AsnC_trans_reg2"/>
</dbReference>
<keyword evidence="9" id="KW-1185">Reference proteome</keyword>
<gene>
    <name evidence="8" type="ORF">PSDVSF_18000</name>
</gene>
<evidence type="ECO:0000256" key="5">
    <source>
        <dbReference type="ARBA" id="ARBA00048470"/>
    </source>
</evidence>